<comment type="caution">
    <text evidence="3">The sequence shown here is derived from an EMBL/GenBank/DDBJ whole genome shotgun (WGS) entry which is preliminary data.</text>
</comment>
<dbReference type="Pfam" id="PF10551">
    <property type="entry name" value="MULE"/>
    <property type="match status" value="1"/>
</dbReference>
<reference evidence="3 4" key="1">
    <citation type="journal article" date="2018" name="PLoS Genet.">
        <title>Population sequencing reveals clonal diversity and ancestral inbreeding in the grapevine cultivar Chardonnay.</title>
        <authorList>
            <person name="Roach M.J."/>
            <person name="Johnson D.L."/>
            <person name="Bohlmann J."/>
            <person name="van Vuuren H.J."/>
            <person name="Jones S.J."/>
            <person name="Pretorius I.S."/>
            <person name="Schmidt S.A."/>
            <person name="Borneman A.R."/>
        </authorList>
    </citation>
    <scope>NUCLEOTIDE SEQUENCE [LARGE SCALE GENOMIC DNA]</scope>
    <source>
        <strain evidence="4">cv. Chardonnay</strain>
        <tissue evidence="3">Leaf</tissue>
    </source>
</reference>
<dbReference type="PANTHER" id="PTHR31973:SF195">
    <property type="entry name" value="MUDR FAMILY TRANSPOSASE"/>
    <property type="match status" value="1"/>
</dbReference>
<sequence length="531" mass="62343">MLSSFTTPMHIEGVGPSQQMVEENTSFPMYMQSYDNDMEPIVRVDLAGVIDSIVMAIENYVDILPGNDDDNVELFDEDDGNEDIMDMEDNENTENDASLLGGGEHDVPSPIFRELNWDVINSMTDKDLTTHTGLWNESDELFKGLRFKSKVDLQYVVKRYSICRNQHLIVIEFEPDMWAIKCKKWSKGYNWRLYACRRKSHDLFEITKYTDPHTCVYRKLSQDHSQLDSTFIAQEVQNVVQSDHTISIVALHQIVKDKFGYNVHYKRIWEAKRKAIIRIFGDWDESYQALPRWMNIIKLTNPRTKFVWMTSILAGCNRNVHFMCVFWAFGPCVEGFKHCRPVIQIDGTFLYEKYIGKLLIATSIDANGHIFPLTFAMVEDESLDSWSWFLYTLRSQVTQREGICLIFDRHAKIQVAFRDPSVGWNPPYAHHRYFPRHVASNFNDKYRNKMLKDLVYRARPQHQPRKYESCMTELKRLDEKCLEWFNRLDPKKWTLAHDGGHRYGWMTTNIVECINGVLKRTRMLLSLLLFG</sequence>
<name>A0A438IGJ8_VITVI</name>
<organism evidence="3 4">
    <name type="scientific">Vitis vinifera</name>
    <name type="common">Grape</name>
    <dbReference type="NCBI Taxonomy" id="29760"/>
    <lineage>
        <taxon>Eukaryota</taxon>
        <taxon>Viridiplantae</taxon>
        <taxon>Streptophyta</taxon>
        <taxon>Embryophyta</taxon>
        <taxon>Tracheophyta</taxon>
        <taxon>Spermatophyta</taxon>
        <taxon>Magnoliopsida</taxon>
        <taxon>eudicotyledons</taxon>
        <taxon>Gunneridae</taxon>
        <taxon>Pentapetalae</taxon>
        <taxon>rosids</taxon>
        <taxon>Vitales</taxon>
        <taxon>Vitaceae</taxon>
        <taxon>Viteae</taxon>
        <taxon>Vitis</taxon>
    </lineage>
</organism>
<evidence type="ECO:0000313" key="3">
    <source>
        <dbReference type="EMBL" id="RVW95549.1"/>
    </source>
</evidence>
<dbReference type="Pfam" id="PF03108">
    <property type="entry name" value="DBD_Tnp_Mut"/>
    <property type="match status" value="1"/>
</dbReference>
<protein>
    <recommendedName>
        <fullName evidence="5">MULE transposase domain-containing protein</fullName>
    </recommendedName>
</protein>
<dbReference type="InterPro" id="IPR018289">
    <property type="entry name" value="MULE_transposase_dom"/>
</dbReference>
<proteinExistence type="predicted"/>
<gene>
    <name evidence="3" type="ORF">CK203_039150</name>
</gene>
<evidence type="ECO:0000259" key="2">
    <source>
        <dbReference type="Pfam" id="PF10551"/>
    </source>
</evidence>
<accession>A0A438IGJ8</accession>
<dbReference type="EMBL" id="QGNW01000113">
    <property type="protein sequence ID" value="RVW95549.1"/>
    <property type="molecule type" value="Genomic_DNA"/>
</dbReference>
<evidence type="ECO:0000313" key="4">
    <source>
        <dbReference type="Proteomes" id="UP000288805"/>
    </source>
</evidence>
<dbReference type="Proteomes" id="UP000288805">
    <property type="component" value="Unassembled WGS sequence"/>
</dbReference>
<evidence type="ECO:0008006" key="5">
    <source>
        <dbReference type="Google" id="ProtNLM"/>
    </source>
</evidence>
<dbReference type="PANTHER" id="PTHR31973">
    <property type="entry name" value="POLYPROTEIN, PUTATIVE-RELATED"/>
    <property type="match status" value="1"/>
</dbReference>
<dbReference type="InterPro" id="IPR004332">
    <property type="entry name" value="Transposase_MuDR"/>
</dbReference>
<dbReference type="AlphaFoldDB" id="A0A438IGJ8"/>
<evidence type="ECO:0000259" key="1">
    <source>
        <dbReference type="Pfam" id="PF03108"/>
    </source>
</evidence>
<feature type="domain" description="MULE transposase" evidence="2">
    <location>
        <begin position="342"/>
        <end position="439"/>
    </location>
</feature>
<feature type="domain" description="Transposase MuDR plant" evidence="1">
    <location>
        <begin position="142"/>
        <end position="206"/>
    </location>
</feature>